<reference evidence="1 2" key="1">
    <citation type="journal article" date="2019" name="Int. J. Syst. Evol. Microbiol.">
        <title>The Global Catalogue of Microorganisms (GCM) 10K type strain sequencing project: providing services to taxonomists for standard genome sequencing and annotation.</title>
        <authorList>
            <consortium name="The Broad Institute Genomics Platform"/>
            <consortium name="The Broad Institute Genome Sequencing Center for Infectious Disease"/>
            <person name="Wu L."/>
            <person name="Ma J."/>
        </authorList>
    </citation>
    <scope>NUCLEOTIDE SEQUENCE [LARGE SCALE GENOMIC DNA]</scope>
    <source>
        <strain evidence="1 2">JCM 14559</strain>
    </source>
</reference>
<dbReference type="EMBL" id="BAAANS010000126">
    <property type="protein sequence ID" value="GAA2126654.1"/>
    <property type="molecule type" value="Genomic_DNA"/>
</dbReference>
<proteinExistence type="predicted"/>
<gene>
    <name evidence="1" type="ORF">GCM10009759_79130</name>
</gene>
<evidence type="ECO:0000313" key="2">
    <source>
        <dbReference type="Proteomes" id="UP001500897"/>
    </source>
</evidence>
<dbReference type="Proteomes" id="UP001500897">
    <property type="component" value="Unassembled WGS sequence"/>
</dbReference>
<sequence>MPADIDIDPQAVSRIAMSMQDSIAGNRRGFMLDEAEAAGGAHPGWLASDANSRCIESWRGRLHDEADEVEAAAEALHTSANNYVSTDGATAAALADDAQWLRGA</sequence>
<comment type="caution">
    <text evidence="1">The sequence shown here is derived from an EMBL/GenBank/DDBJ whole genome shotgun (WGS) entry which is preliminary data.</text>
</comment>
<dbReference type="RefSeq" id="WP_344559599.1">
    <property type="nucleotide sequence ID" value="NZ_BAAANS010000126.1"/>
</dbReference>
<keyword evidence="2" id="KW-1185">Reference proteome</keyword>
<organism evidence="1 2">
    <name type="scientific">Kitasatospora saccharophila</name>
    <dbReference type="NCBI Taxonomy" id="407973"/>
    <lineage>
        <taxon>Bacteria</taxon>
        <taxon>Bacillati</taxon>
        <taxon>Actinomycetota</taxon>
        <taxon>Actinomycetes</taxon>
        <taxon>Kitasatosporales</taxon>
        <taxon>Streptomycetaceae</taxon>
        <taxon>Kitasatospora</taxon>
    </lineage>
</organism>
<protein>
    <recommendedName>
        <fullName evidence="3">Excreted virulence factor EspC (Type VII ESX diderm)</fullName>
    </recommendedName>
</protein>
<accession>A0ABN2YG96</accession>
<evidence type="ECO:0000313" key="1">
    <source>
        <dbReference type="EMBL" id="GAA2126654.1"/>
    </source>
</evidence>
<name>A0ABN2YG96_9ACTN</name>
<evidence type="ECO:0008006" key="3">
    <source>
        <dbReference type="Google" id="ProtNLM"/>
    </source>
</evidence>